<keyword evidence="2" id="KW-1185">Reference proteome</keyword>
<dbReference type="Proteomes" id="UP001189429">
    <property type="component" value="Unassembled WGS sequence"/>
</dbReference>
<accession>A0ABN9WNV9</accession>
<evidence type="ECO:0000313" key="1">
    <source>
        <dbReference type="EMBL" id="CAK0886719.1"/>
    </source>
</evidence>
<gene>
    <name evidence="1" type="ORF">PCOR1329_LOCUS68002</name>
</gene>
<evidence type="ECO:0008006" key="3">
    <source>
        <dbReference type="Google" id="ProtNLM"/>
    </source>
</evidence>
<protein>
    <recommendedName>
        <fullName evidence="3">Secreted protein</fullName>
    </recommendedName>
</protein>
<evidence type="ECO:0000313" key="2">
    <source>
        <dbReference type="Proteomes" id="UP001189429"/>
    </source>
</evidence>
<comment type="caution">
    <text evidence="1">The sequence shown here is derived from an EMBL/GenBank/DDBJ whole genome shotgun (WGS) entry which is preliminary data.</text>
</comment>
<organism evidence="1 2">
    <name type="scientific">Prorocentrum cordatum</name>
    <dbReference type="NCBI Taxonomy" id="2364126"/>
    <lineage>
        <taxon>Eukaryota</taxon>
        <taxon>Sar</taxon>
        <taxon>Alveolata</taxon>
        <taxon>Dinophyceae</taxon>
        <taxon>Prorocentrales</taxon>
        <taxon>Prorocentraceae</taxon>
        <taxon>Prorocentrum</taxon>
    </lineage>
</organism>
<name>A0ABN9WNV9_9DINO</name>
<proteinExistence type="predicted"/>
<reference evidence="1" key="1">
    <citation type="submission" date="2023-10" db="EMBL/GenBank/DDBJ databases">
        <authorList>
            <person name="Chen Y."/>
            <person name="Shah S."/>
            <person name="Dougan E. K."/>
            <person name="Thang M."/>
            <person name="Chan C."/>
        </authorList>
    </citation>
    <scope>NUCLEOTIDE SEQUENCE [LARGE SCALE GENOMIC DNA]</scope>
</reference>
<dbReference type="EMBL" id="CAUYUJ010018838">
    <property type="protein sequence ID" value="CAK0886719.1"/>
    <property type="molecule type" value="Genomic_DNA"/>
</dbReference>
<sequence>MTVRRSLGAGVAWMAFGVRAEALAPAMDVGLAPAAGHDLSTAADAELGPSADAKVDLAEDLEQGEEQSSGSKIWHNHKRSELLADAYMFKVVCIFNVFMCLNVVVEGSGFSRFSGPPICGAHAVFRSHQILPSAVCKPRSSDRTLSWWAGDRHTCALTCGAV</sequence>